<accession>A0A1B6EC27</accession>
<evidence type="ECO:0000313" key="14">
    <source>
        <dbReference type="EMBL" id="JAS35463.1"/>
    </source>
</evidence>
<evidence type="ECO:0000256" key="3">
    <source>
        <dbReference type="ARBA" id="ARBA00022475"/>
    </source>
</evidence>
<dbReference type="InterPro" id="IPR018928">
    <property type="entry name" value="HAP2/GCS1_dom"/>
</dbReference>
<evidence type="ECO:0000259" key="13">
    <source>
        <dbReference type="Pfam" id="PF10699"/>
    </source>
</evidence>
<organism evidence="14">
    <name type="scientific">Clastoptera arizonana</name>
    <name type="common">Arizona spittle bug</name>
    <dbReference type="NCBI Taxonomy" id="38151"/>
    <lineage>
        <taxon>Eukaryota</taxon>
        <taxon>Metazoa</taxon>
        <taxon>Ecdysozoa</taxon>
        <taxon>Arthropoda</taxon>
        <taxon>Hexapoda</taxon>
        <taxon>Insecta</taxon>
        <taxon>Pterygota</taxon>
        <taxon>Neoptera</taxon>
        <taxon>Paraneoptera</taxon>
        <taxon>Hemiptera</taxon>
        <taxon>Auchenorrhyncha</taxon>
        <taxon>Cercopoidea</taxon>
        <taxon>Clastopteridae</taxon>
        <taxon>Clastoptera</taxon>
    </lineage>
</organism>
<gene>
    <name evidence="14" type="ORF">g.10907</name>
</gene>
<comment type="similarity">
    <text evidence="2">Belongs to the HAP2/GCS1 family.</text>
</comment>
<dbReference type="AlphaFoldDB" id="A0A1B6EC27"/>
<evidence type="ECO:0000256" key="11">
    <source>
        <dbReference type="SAM" id="MobiDB-lite"/>
    </source>
</evidence>
<keyword evidence="4 12" id="KW-0812">Transmembrane</keyword>
<evidence type="ECO:0000256" key="1">
    <source>
        <dbReference type="ARBA" id="ARBA00004251"/>
    </source>
</evidence>
<dbReference type="PANTHER" id="PTHR31764">
    <property type="entry name" value="PROTEIN HAPLESS 2"/>
    <property type="match status" value="1"/>
</dbReference>
<feature type="non-terminal residue" evidence="14">
    <location>
        <position position="1"/>
    </location>
</feature>
<keyword evidence="9" id="KW-1015">Disulfide bond</keyword>
<keyword evidence="6 12" id="KW-1133">Transmembrane helix</keyword>
<dbReference type="GO" id="GO:0008289">
    <property type="term" value="F:lipid binding"/>
    <property type="evidence" value="ECO:0007669"/>
    <property type="project" value="UniProtKB-KW"/>
</dbReference>
<evidence type="ECO:0000256" key="7">
    <source>
        <dbReference type="ARBA" id="ARBA00023121"/>
    </source>
</evidence>
<evidence type="ECO:0000256" key="9">
    <source>
        <dbReference type="ARBA" id="ARBA00023157"/>
    </source>
</evidence>
<reference evidence="14" key="1">
    <citation type="submission" date="2015-12" db="EMBL/GenBank/DDBJ databases">
        <title>De novo transcriptome assembly of four potential Pierce s Disease insect vectors from Arizona vineyards.</title>
        <authorList>
            <person name="Tassone E.E."/>
        </authorList>
    </citation>
    <scope>NUCLEOTIDE SEQUENCE</scope>
</reference>
<keyword evidence="8 12" id="KW-0472">Membrane</keyword>
<feature type="domain" description="Generative cell specific-1/HAP2" evidence="13">
    <location>
        <begin position="139"/>
        <end position="490"/>
    </location>
</feature>
<evidence type="ECO:0000256" key="4">
    <source>
        <dbReference type="ARBA" id="ARBA00022692"/>
    </source>
</evidence>
<dbReference type="InterPro" id="IPR040326">
    <property type="entry name" value="HAP2/GCS1"/>
</dbReference>
<feature type="compositionally biased region" description="Acidic residues" evidence="11">
    <location>
        <begin position="47"/>
        <end position="59"/>
    </location>
</feature>
<feature type="compositionally biased region" description="Basic and acidic residues" evidence="11">
    <location>
        <begin position="1"/>
        <end position="46"/>
    </location>
</feature>
<evidence type="ECO:0000256" key="6">
    <source>
        <dbReference type="ARBA" id="ARBA00022989"/>
    </source>
</evidence>
<dbReference type="GO" id="GO:0007338">
    <property type="term" value="P:single fertilization"/>
    <property type="evidence" value="ECO:0007669"/>
    <property type="project" value="UniProtKB-KW"/>
</dbReference>
<comment type="subcellular location">
    <subcellularLocation>
        <location evidence="1">Cell membrane</location>
        <topology evidence="1">Single-pass type I membrane protein</topology>
    </subcellularLocation>
</comment>
<evidence type="ECO:0000256" key="2">
    <source>
        <dbReference type="ARBA" id="ARBA00010929"/>
    </source>
</evidence>
<feature type="compositionally biased region" description="Basic and acidic residues" evidence="11">
    <location>
        <begin position="60"/>
        <end position="87"/>
    </location>
</feature>
<evidence type="ECO:0000256" key="10">
    <source>
        <dbReference type="ARBA" id="ARBA00023279"/>
    </source>
</evidence>
<dbReference type="GO" id="GO:0005886">
    <property type="term" value="C:plasma membrane"/>
    <property type="evidence" value="ECO:0007669"/>
    <property type="project" value="UniProtKB-SubCell"/>
</dbReference>
<dbReference type="EMBL" id="GEDC01001835">
    <property type="protein sequence ID" value="JAS35463.1"/>
    <property type="molecule type" value="Transcribed_RNA"/>
</dbReference>
<dbReference type="PANTHER" id="PTHR31764:SF0">
    <property type="entry name" value="GENERATIVE CELL SPECIFIC-1_HAP2 DOMAIN-CONTAINING PROTEIN"/>
    <property type="match status" value="1"/>
</dbReference>
<keyword evidence="3" id="KW-1003">Cell membrane</keyword>
<keyword evidence="5" id="KW-0732">Signal</keyword>
<feature type="region of interest" description="Disordered" evidence="11">
    <location>
        <begin position="1"/>
        <end position="94"/>
    </location>
</feature>
<evidence type="ECO:0000256" key="5">
    <source>
        <dbReference type="ARBA" id="ARBA00022729"/>
    </source>
</evidence>
<name>A0A1B6EC27_9HEMI</name>
<evidence type="ECO:0000256" key="8">
    <source>
        <dbReference type="ARBA" id="ARBA00023136"/>
    </source>
</evidence>
<dbReference type="Pfam" id="PF10699">
    <property type="entry name" value="HAP2-GCS1"/>
    <property type="match status" value="1"/>
</dbReference>
<keyword evidence="7" id="KW-0446">Lipid-binding</keyword>
<evidence type="ECO:0000256" key="12">
    <source>
        <dbReference type="SAM" id="Phobius"/>
    </source>
</evidence>
<sequence>IDKETESEDQIVKETESVDQIDKETESEDQIVKETESVDQIDKETESDGQIDEENESEDQIDKGNESHDQIVKDTELDDKVDQKNDNDGEVPEGTKLPMVKIMLRGNLIDISDKIPLRNKLNITLNNERWKRQHNGENQQVRGLQKCDDSKCILEGVDKQKYFESAHCLRFSKLWYTPFKLGKPVIDDELSIKVYTKHDSARFKKGYCWGDLTSNPVKIGSLHSQFCDANNSITASYKAIDSPTFSLNNEKLYLLVPQPLPKTLHLQYPQATGNPCEFLVVDGNKITFDGTECDKAGVGFEAFAKQPARCNHKRQTCLKNQPIHFWENDIKARKAGGKGRYFLENFVREVPKHPIIVNKTTGRTLLKVGYSKGYNKIIELHMKADEIVVLKSGLFAIISQVYTSSLHSTTISAFVVNLDITASIFQINLKCPDEVSYVVRESNDVIPPQHLKKFTLIISDNLKSSQLKCDLQVVNTAKKVVASRSIVLSKGHRCVCAWHCRCACDNHDHLRCEPLSLADYNRAGYLGQLPIETKGSSRFYITFLKYVICFFECLMVGGIMKAIGSLLIPSIGTFGLWFLFPNKAKGLKHYNEDKFRRVKVIYDEEGFPIHPVKHNRNVRFMPWYKQFAVNCLFFILALISNITYHHRKHKNYFSLSPSNSSSGHTTTYRYSPIEEGSILGSKSKNGSEDHLAEKYVSNLIDAYHVYRNLSRPLGGVNCVPGTPYSVCGIFSKNVEGKYEFTPTPPFKQYWMMDRSPIKPGIELNPEPFCVTFNTAEEVLLANDITQYPRSIVINMISSL</sequence>
<protein>
    <recommendedName>
        <fullName evidence="13">Generative cell specific-1/HAP2 domain-containing protein</fullName>
    </recommendedName>
</protein>
<feature type="transmembrane region" description="Helical" evidence="12">
    <location>
        <begin position="563"/>
        <end position="580"/>
    </location>
</feature>
<keyword evidence="10" id="KW-0278">Fertilization</keyword>
<proteinExistence type="inferred from homology"/>
<feature type="transmembrane region" description="Helical" evidence="12">
    <location>
        <begin position="623"/>
        <end position="644"/>
    </location>
</feature>